<feature type="transmembrane region" description="Helical" evidence="5">
    <location>
        <begin position="416"/>
        <end position="435"/>
    </location>
</feature>
<protein>
    <recommendedName>
        <fullName evidence="6">Major facilitator superfamily (MFS) profile domain-containing protein</fullName>
    </recommendedName>
</protein>
<keyword evidence="3 5" id="KW-1133">Transmembrane helix</keyword>
<evidence type="ECO:0000256" key="3">
    <source>
        <dbReference type="ARBA" id="ARBA00022989"/>
    </source>
</evidence>
<feature type="transmembrane region" description="Helical" evidence="5">
    <location>
        <begin position="474"/>
        <end position="493"/>
    </location>
</feature>
<keyword evidence="2 5" id="KW-0812">Transmembrane</keyword>
<evidence type="ECO:0000256" key="2">
    <source>
        <dbReference type="ARBA" id="ARBA00022692"/>
    </source>
</evidence>
<evidence type="ECO:0000313" key="8">
    <source>
        <dbReference type="Proteomes" id="UP000318571"/>
    </source>
</evidence>
<feature type="transmembrane region" description="Helical" evidence="5">
    <location>
        <begin position="12"/>
        <end position="29"/>
    </location>
</feature>
<dbReference type="InterPro" id="IPR005829">
    <property type="entry name" value="Sugar_transporter_CS"/>
</dbReference>
<reference evidence="7 8" key="1">
    <citation type="journal article" date="2018" name="Nat. Ecol. Evol.">
        <title>Genomic signatures of mitonuclear coevolution across populations of Tigriopus californicus.</title>
        <authorList>
            <person name="Barreto F.S."/>
            <person name="Watson E.T."/>
            <person name="Lima T.G."/>
            <person name="Willett C.S."/>
            <person name="Edmands S."/>
            <person name="Li W."/>
            <person name="Burton R.S."/>
        </authorList>
    </citation>
    <scope>NUCLEOTIDE SEQUENCE [LARGE SCALE GENOMIC DNA]</scope>
    <source>
        <strain evidence="7 8">San Diego</strain>
    </source>
</reference>
<feature type="transmembrane region" description="Helical" evidence="5">
    <location>
        <begin position="499"/>
        <end position="520"/>
    </location>
</feature>
<dbReference type="SUPFAM" id="SSF103473">
    <property type="entry name" value="MFS general substrate transporter"/>
    <property type="match status" value="1"/>
</dbReference>
<dbReference type="OMA" id="WVCTSER"/>
<evidence type="ECO:0000256" key="4">
    <source>
        <dbReference type="ARBA" id="ARBA00023136"/>
    </source>
</evidence>
<feature type="transmembrane region" description="Helical" evidence="5">
    <location>
        <begin position="195"/>
        <end position="219"/>
    </location>
</feature>
<feature type="transmembrane region" description="Helical" evidence="5">
    <location>
        <begin position="441"/>
        <end position="462"/>
    </location>
</feature>
<dbReference type="Proteomes" id="UP000318571">
    <property type="component" value="Chromosome 8"/>
</dbReference>
<dbReference type="GO" id="GO:0022857">
    <property type="term" value="F:transmembrane transporter activity"/>
    <property type="evidence" value="ECO:0007669"/>
    <property type="project" value="InterPro"/>
</dbReference>
<name>A0A553N9F9_TIGCA</name>
<feature type="transmembrane region" description="Helical" evidence="5">
    <location>
        <begin position="360"/>
        <end position="381"/>
    </location>
</feature>
<dbReference type="AlphaFoldDB" id="A0A553N9F9"/>
<dbReference type="InterPro" id="IPR020846">
    <property type="entry name" value="MFS_dom"/>
</dbReference>
<keyword evidence="8" id="KW-1185">Reference proteome</keyword>
<keyword evidence="4 5" id="KW-0472">Membrane</keyword>
<dbReference type="PROSITE" id="PS50850">
    <property type="entry name" value="MFS"/>
    <property type="match status" value="1"/>
</dbReference>
<gene>
    <name evidence="7" type="ORF">TCAL_12253</name>
</gene>
<proteinExistence type="predicted"/>
<evidence type="ECO:0000256" key="5">
    <source>
        <dbReference type="SAM" id="Phobius"/>
    </source>
</evidence>
<evidence type="ECO:0000256" key="1">
    <source>
        <dbReference type="ARBA" id="ARBA00004141"/>
    </source>
</evidence>
<dbReference type="Gene3D" id="1.20.1250.20">
    <property type="entry name" value="MFS general substrate transporter like domains"/>
    <property type="match status" value="1"/>
</dbReference>
<feature type="transmembrane region" description="Helical" evidence="5">
    <location>
        <begin position="387"/>
        <end position="409"/>
    </location>
</feature>
<dbReference type="InterPro" id="IPR036259">
    <property type="entry name" value="MFS_trans_sf"/>
</dbReference>
<comment type="subcellular location">
    <subcellularLocation>
        <location evidence="1">Membrane</location>
        <topology evidence="1">Multi-pass membrane protein</topology>
    </subcellularLocation>
</comment>
<evidence type="ECO:0000313" key="7">
    <source>
        <dbReference type="EMBL" id="TRY62091.1"/>
    </source>
</evidence>
<dbReference type="GO" id="GO:0016020">
    <property type="term" value="C:membrane"/>
    <property type="evidence" value="ECO:0007669"/>
    <property type="project" value="UniProtKB-SubCell"/>
</dbReference>
<sequence>MAWEEVLHQIGFGKWQIVVITFFSVAMFGQGIMSMSQTFVLYTPDFRCRVPSCDPEGDATFDGQDFTDFAIPFWNKDDLSVDQVQQKRCERFPRVADNGTTCLEDDFYHDVAQTEDSSPSEICQAHVFDQEQFWNSFIMEYDLAPCASLDNQWPFDPIISKASFLGMSYMFGQLIGSLLGGLAGDYLGRLVCFEIGLILTVIFNACVPLANGFWVYFVLRLLSSVATKACYICSYTLLVEISGSQIGLVGILIMLPGPIGQIFLSALAYAVQDWKAIHYWNSAFFVLAIPAYFWVPESPRWLLSKGRVERTKKTFLRGARMNGKILKEEDLYTLAHTADKVENLGCLSLFGTFTLVKHTLIIYWTWIVCSMVFYGLSLNAVNLAGNIYLNFGLSAFMEIPSYIASVLFVDRLGRKTLLSISLLLAGISCTCAGFIDVPWLITTLTLLGKFGSSAAFAIVYLYTAELYPTAMRNSAIGTSSMMARFGSLCAPILANLTPLSLPMSIMGLAAIVGGLLVFLLPETLGQNMPESLCDVERLQHGAKPWYQWISRGDLEKMNQAKTESA</sequence>
<feature type="transmembrane region" description="Helical" evidence="5">
    <location>
        <begin position="162"/>
        <end position="183"/>
    </location>
</feature>
<dbReference type="Pfam" id="PF00083">
    <property type="entry name" value="Sugar_tr"/>
    <property type="match status" value="1"/>
</dbReference>
<dbReference type="PANTHER" id="PTHR24064">
    <property type="entry name" value="SOLUTE CARRIER FAMILY 22 MEMBER"/>
    <property type="match status" value="1"/>
</dbReference>
<dbReference type="InterPro" id="IPR005828">
    <property type="entry name" value="MFS_sugar_transport-like"/>
</dbReference>
<dbReference type="EMBL" id="VCGU01000459">
    <property type="protein sequence ID" value="TRY62091.1"/>
    <property type="molecule type" value="Genomic_DNA"/>
</dbReference>
<feature type="transmembrane region" description="Helical" evidence="5">
    <location>
        <begin position="277"/>
        <end position="295"/>
    </location>
</feature>
<dbReference type="STRING" id="6832.A0A553N9F9"/>
<comment type="caution">
    <text evidence="7">The sequence shown here is derived from an EMBL/GenBank/DDBJ whole genome shotgun (WGS) entry which is preliminary data.</text>
</comment>
<dbReference type="CDD" id="cd17317">
    <property type="entry name" value="MFS_SLC22"/>
    <property type="match status" value="1"/>
</dbReference>
<organism evidence="7 8">
    <name type="scientific">Tigriopus californicus</name>
    <name type="common">Marine copepod</name>
    <dbReference type="NCBI Taxonomy" id="6832"/>
    <lineage>
        <taxon>Eukaryota</taxon>
        <taxon>Metazoa</taxon>
        <taxon>Ecdysozoa</taxon>
        <taxon>Arthropoda</taxon>
        <taxon>Crustacea</taxon>
        <taxon>Multicrustacea</taxon>
        <taxon>Hexanauplia</taxon>
        <taxon>Copepoda</taxon>
        <taxon>Harpacticoida</taxon>
        <taxon>Harpacticidae</taxon>
        <taxon>Tigriopus</taxon>
    </lineage>
</organism>
<dbReference type="PROSITE" id="PS00216">
    <property type="entry name" value="SUGAR_TRANSPORT_1"/>
    <property type="match status" value="1"/>
</dbReference>
<evidence type="ECO:0000259" key="6">
    <source>
        <dbReference type="PROSITE" id="PS50850"/>
    </source>
</evidence>
<accession>A0A553N9F9</accession>
<feature type="domain" description="Major facilitator superfamily (MFS) profile" evidence="6">
    <location>
        <begin position="121"/>
        <end position="525"/>
    </location>
</feature>